<name>A0A1L2C928_9CAUD</name>
<accession>A0A1L2C928</accession>
<gene>
    <name evidence="2" type="ORF">ZC03_024</name>
</gene>
<feature type="compositionally biased region" description="Polar residues" evidence="1">
    <location>
        <begin position="722"/>
        <end position="737"/>
    </location>
</feature>
<dbReference type="InterPro" id="IPR056909">
    <property type="entry name" value="SU10_portal"/>
</dbReference>
<evidence type="ECO:0000256" key="1">
    <source>
        <dbReference type="SAM" id="MobiDB-lite"/>
    </source>
</evidence>
<protein>
    <recommendedName>
        <fullName evidence="4">Portal protein</fullName>
    </recommendedName>
</protein>
<feature type="region of interest" description="Disordered" evidence="1">
    <location>
        <begin position="722"/>
        <end position="745"/>
    </location>
</feature>
<sequence length="745" mass="84007">MEMNDNPRPLTDWEKEPTLSELQGLFNDSKTAHRDQMAKIQDWRDLMAAKGKYAPPSVPGRSSVQPKLARKQAEWRYSALTEPFLSSEKLFQVIPVTFEDKEGAVQNELVLNWQFRTKIDKIKFIDDLVRSVVDEGTAICRVGWETQTTKVIEEVPVFEYYPLEPQGPEDEEFLMLLDQLNQLTEFSIQNPREFNETVPEEMREAVSYYRETGIPVRVEISGYVEEEVEKTLINRPTVDVLDPEDVYIDPTCKGNLDNALFVVHAYETSKHELLKNAANYKNLDKIKWSETSVDPDRADKEFGFKFQDEMKTKVTAYEYWGYHDIHDDGIMVPIVATWVGNVLIRMEESPFPDGKLPFVVIPYLPVKRELFGEPDSELLRDNQIIAGAVMRGMIDLLGRNANAQTGIPAGFLDMVNERKFKQGQDYVYNPQAGLHPATAVYTHKYPEIPNSALTIWELQHQEAESMSGVKAFSGGISGSAYGQVATGIKGALDATSKREMAILRRLAKGVVEIGKKIIAMNAEFLDEVEVVRVTNREFIEINREDLKGNYDLIVDISTAEVDDAKAQDLAFMAQTIGPIAGPEAALKLVAEIASLKRMPDVAEELRNFRREPSEHELMLQQLELEKAQLEIEKLKSEIARNLADAKQREAKGDKDNLDTFEQGSGIKHQRDLEKQKAQAKGNQDLTITKALVQSTKPGEIPPNIAAAIGFNKLTELAENSTARLYPPRNNQAGTGPVNNDEFIGR</sequence>
<keyword evidence="3" id="KW-1185">Reference proteome</keyword>
<dbReference type="EMBL" id="KU356690">
    <property type="protein sequence ID" value="AMD43411.1"/>
    <property type="molecule type" value="Genomic_DNA"/>
</dbReference>
<feature type="region of interest" description="Disordered" evidence="1">
    <location>
        <begin position="645"/>
        <end position="681"/>
    </location>
</feature>
<reference evidence="2 3" key="1">
    <citation type="journal article" date="2017" name="BMC Genomics">
        <title>Three novel Pseudomonas phages isolated from composting provide insights into the evolution and diversity of tailed phages.</title>
        <authorList>
            <person name="Amgarten D."/>
            <person name="Martins L.F."/>
            <person name="Lombardi K.C."/>
            <person name="Antunes L.P."/>
            <person name="de Souza A.P.S."/>
            <person name="Nicastro G.G."/>
            <person name="Kitajima E.W."/>
            <person name="Quaggio R.B."/>
            <person name="Upton C."/>
            <person name="Setubal J.C."/>
            <person name="da Silva A.M."/>
        </authorList>
    </citation>
    <scope>NUCLEOTIDE SEQUENCE [LARGE SCALE GENOMIC DNA]</scope>
</reference>
<dbReference type="Pfam" id="PF23899">
    <property type="entry name" value="SU10_portal"/>
    <property type="match status" value="1"/>
</dbReference>
<evidence type="ECO:0000313" key="3">
    <source>
        <dbReference type="Proteomes" id="UP000222072"/>
    </source>
</evidence>
<evidence type="ECO:0000313" key="2">
    <source>
        <dbReference type="EMBL" id="AMD43411.1"/>
    </source>
</evidence>
<feature type="compositionally biased region" description="Basic and acidic residues" evidence="1">
    <location>
        <begin position="645"/>
        <end position="657"/>
    </location>
</feature>
<proteinExistence type="predicted"/>
<evidence type="ECO:0008006" key="4">
    <source>
        <dbReference type="Google" id="ProtNLM"/>
    </source>
</evidence>
<organism evidence="2 3">
    <name type="scientific">Pseudomonas phage ZC03</name>
    <dbReference type="NCBI Taxonomy" id="1622115"/>
    <lineage>
        <taxon>Viruses</taxon>
        <taxon>Duplodnaviria</taxon>
        <taxon>Heunggongvirae</taxon>
        <taxon>Uroviricota</taxon>
        <taxon>Caudoviricetes</taxon>
        <taxon>Schitoviridae</taxon>
        <taxon>Zicotriavirus</taxon>
        <taxon>Zicotriavirus ZC03</taxon>
    </lineage>
</organism>
<dbReference type="Proteomes" id="UP000222072">
    <property type="component" value="Segment"/>
</dbReference>